<reference evidence="1 2" key="1">
    <citation type="journal article" date="2019" name="Int. J. Syst. Evol. Microbiol.">
        <title>Methanofervidicoccus abyssi gen. nov., sp. nov., a hydrogenotrophic methanogen, isolated from a hydrothermal vent chimney in the Mid-Cayman Spreading Center, the Caribbean Sea.</title>
        <authorList>
            <person name="Sakai S."/>
            <person name="Takaki Y."/>
            <person name="Miyazaki M."/>
            <person name="Ogawara M."/>
            <person name="Yanagawa K."/>
            <person name="Miyazaki J."/>
            <person name="Takai K."/>
        </authorList>
    </citation>
    <scope>NUCLEOTIDE SEQUENCE [LARGE SCALE GENOMIC DNA]</scope>
    <source>
        <strain evidence="1 2">HHB</strain>
    </source>
</reference>
<proteinExistence type="predicted"/>
<dbReference type="Proteomes" id="UP000290527">
    <property type="component" value="Unassembled WGS sequence"/>
</dbReference>
<comment type="caution">
    <text evidence="1">The sequence shown here is derived from an EMBL/GenBank/DDBJ whole genome shotgun (WGS) entry which is preliminary data.</text>
</comment>
<dbReference type="AlphaFoldDB" id="A0A401HNT5"/>
<gene>
    <name evidence="1" type="ORF">MHHB_P0097</name>
</gene>
<sequence>MERDSSILDIEEIDILAIGLLLTAPMMSEYEMKCIICKLKKIARKKKMMNYKSINEILDDWANKAYQLTMKY</sequence>
<evidence type="ECO:0000313" key="1">
    <source>
        <dbReference type="EMBL" id="GBF35872.1"/>
    </source>
</evidence>
<keyword evidence="2" id="KW-1185">Reference proteome</keyword>
<protein>
    <submittedName>
        <fullName evidence="1">Uncharacterized protein</fullName>
    </submittedName>
</protein>
<dbReference type="RefSeq" id="WP_229701891.1">
    <property type="nucleotide sequence ID" value="NZ_BFAX01000001.1"/>
</dbReference>
<evidence type="ECO:0000313" key="2">
    <source>
        <dbReference type="Proteomes" id="UP000290527"/>
    </source>
</evidence>
<name>A0A401HNT5_9EURY</name>
<organism evidence="1 2">
    <name type="scientific">Methanofervidicoccus abyssi</name>
    <dbReference type="NCBI Taxonomy" id="2082189"/>
    <lineage>
        <taxon>Archaea</taxon>
        <taxon>Methanobacteriati</taxon>
        <taxon>Methanobacteriota</taxon>
        <taxon>Methanomada group</taxon>
        <taxon>Methanococci</taxon>
        <taxon>Methanococcales</taxon>
        <taxon>Methanofervidicoccus</taxon>
    </lineage>
</organism>
<dbReference type="EMBL" id="BFAX01000001">
    <property type="protein sequence ID" value="GBF35872.1"/>
    <property type="molecule type" value="Genomic_DNA"/>
</dbReference>
<accession>A0A401HNT5</accession>